<feature type="domain" description="Ammonium transporter AmtB-like" evidence="9">
    <location>
        <begin position="46"/>
        <end position="433"/>
    </location>
</feature>
<organism evidence="10 11">
    <name type="scientific">Prosthecochloris marina</name>
    <dbReference type="NCBI Taxonomy" id="2017681"/>
    <lineage>
        <taxon>Bacteria</taxon>
        <taxon>Pseudomonadati</taxon>
        <taxon>Chlorobiota</taxon>
        <taxon>Chlorobiia</taxon>
        <taxon>Chlorobiales</taxon>
        <taxon>Chlorobiaceae</taxon>
        <taxon>Prosthecochloris</taxon>
    </lineage>
</organism>
<protein>
    <recommendedName>
        <fullName evidence="8">Ammonium transporter</fullName>
    </recommendedName>
</protein>
<dbReference type="Gene3D" id="1.10.3430.10">
    <property type="entry name" value="Ammonium transporter AmtB like domains"/>
    <property type="match status" value="1"/>
</dbReference>
<comment type="subcellular location">
    <subcellularLocation>
        <location evidence="8">Cell membrane</location>
        <topology evidence="8">Multi-pass membrane protein</topology>
    </subcellularLocation>
    <subcellularLocation>
        <location evidence="1">Membrane</location>
        <topology evidence="1">Multi-pass membrane protein</topology>
    </subcellularLocation>
</comment>
<feature type="transmembrane region" description="Helical" evidence="8">
    <location>
        <begin position="196"/>
        <end position="217"/>
    </location>
</feature>
<evidence type="ECO:0000256" key="2">
    <source>
        <dbReference type="ARBA" id="ARBA00005887"/>
    </source>
</evidence>
<dbReference type="Proteomes" id="UP000246278">
    <property type="component" value="Unassembled WGS sequence"/>
</dbReference>
<reference evidence="11" key="1">
    <citation type="submission" date="2017-10" db="EMBL/GenBank/DDBJ databases">
        <authorList>
            <person name="Gaisin V.A."/>
            <person name="Rysina M.S."/>
            <person name="Grouzdev D.S."/>
        </authorList>
    </citation>
    <scope>NUCLEOTIDE SEQUENCE [LARGE SCALE GENOMIC DNA]</scope>
    <source>
        <strain evidence="11">V1</strain>
    </source>
</reference>
<evidence type="ECO:0000313" key="10">
    <source>
        <dbReference type="EMBL" id="PWW83322.1"/>
    </source>
</evidence>
<keyword evidence="7 8" id="KW-0924">Ammonia transport</keyword>
<feature type="transmembrane region" description="Helical" evidence="8">
    <location>
        <begin position="238"/>
        <end position="255"/>
    </location>
</feature>
<dbReference type="AlphaFoldDB" id="A0A317T9D8"/>
<feature type="transmembrane region" description="Helical" evidence="8">
    <location>
        <begin position="356"/>
        <end position="376"/>
    </location>
</feature>
<dbReference type="GO" id="GO:0008519">
    <property type="term" value="F:ammonium channel activity"/>
    <property type="evidence" value="ECO:0007669"/>
    <property type="project" value="InterPro"/>
</dbReference>
<dbReference type="GO" id="GO:0005886">
    <property type="term" value="C:plasma membrane"/>
    <property type="evidence" value="ECO:0007669"/>
    <property type="project" value="UniProtKB-SubCell"/>
</dbReference>
<keyword evidence="5 8" id="KW-1133">Transmembrane helix</keyword>
<dbReference type="PANTHER" id="PTHR11730">
    <property type="entry name" value="AMMONIUM TRANSPORTER"/>
    <property type="match status" value="1"/>
</dbReference>
<gene>
    <name evidence="10" type="ORF">CR164_01860</name>
</gene>
<keyword evidence="11" id="KW-1185">Reference proteome</keyword>
<evidence type="ECO:0000259" key="9">
    <source>
        <dbReference type="Pfam" id="PF00909"/>
    </source>
</evidence>
<dbReference type="PROSITE" id="PS01219">
    <property type="entry name" value="AMMONIUM_TRANSP"/>
    <property type="match status" value="1"/>
</dbReference>
<dbReference type="InterPro" id="IPR029020">
    <property type="entry name" value="Ammonium/urea_transptr"/>
</dbReference>
<feature type="transmembrane region" description="Helical" evidence="8">
    <location>
        <begin position="45"/>
        <end position="64"/>
    </location>
</feature>
<proteinExistence type="inferred from homology"/>
<dbReference type="GO" id="GO:0097272">
    <property type="term" value="P:ammonium homeostasis"/>
    <property type="evidence" value="ECO:0007669"/>
    <property type="project" value="TreeGrafter"/>
</dbReference>
<comment type="similarity">
    <text evidence="2 8">Belongs to the ammonia transporter channel (TC 1.A.11.2) family.</text>
</comment>
<evidence type="ECO:0000256" key="3">
    <source>
        <dbReference type="ARBA" id="ARBA00022448"/>
    </source>
</evidence>
<sequence>MKSSVTSLGLVSCGLLVAGIIPGPPLLAAESVDAGSINAYAIDNMFLFIAAVLVLFMQAGFAMVEAGLNSAKNTVNILFKNMMDLSVGALLFFIIGYGLMYPGDAFTGGWFGFGGFGIGSEAPEAVGGNLHPAVDFLFQVAFAATAATIVSGAVAGRMKFEAYLIYSAVITAIIYPISGFWKWGGGWLNELGFYDFAGSLVVHALGGFAGLAAAIVLGPRIGRFNPDGSPNALPGHNLAMSTLGVFILLIGWFGFNPGSQLAIAGADNTNIVMIIATNTLLAAAAGAVFAMLAAWTVFKKPDLTMAMNGVLGGLVGITANCDSVTYNEAIIIGAVAGILIVAGVKLLDMLKIDDPVGAWPVHGLNGIWGGIATGIFGGHPIVAQIIGSIAIPLWGFATMLVLFLILKAAGILRVSRDEEMKGLDISEHEEEAYHGFQIFSNQ</sequence>
<dbReference type="EMBL" id="PDNZ01000001">
    <property type="protein sequence ID" value="PWW83322.1"/>
    <property type="molecule type" value="Genomic_DNA"/>
</dbReference>
<dbReference type="InterPro" id="IPR024041">
    <property type="entry name" value="NH4_transpt_AmtB-like_dom"/>
</dbReference>
<feature type="transmembrane region" description="Helical" evidence="8">
    <location>
        <begin position="382"/>
        <end position="406"/>
    </location>
</feature>
<dbReference type="PANTHER" id="PTHR11730:SF62">
    <property type="entry name" value="AMMONIUM TRANSPORTER SLL1017-RELATED"/>
    <property type="match status" value="1"/>
</dbReference>
<dbReference type="Pfam" id="PF00909">
    <property type="entry name" value="Ammonium_transp"/>
    <property type="match status" value="1"/>
</dbReference>
<evidence type="ECO:0000313" key="11">
    <source>
        <dbReference type="Proteomes" id="UP000246278"/>
    </source>
</evidence>
<evidence type="ECO:0000256" key="8">
    <source>
        <dbReference type="RuleBase" id="RU362002"/>
    </source>
</evidence>
<keyword evidence="3 8" id="KW-0813">Transport</keyword>
<dbReference type="OrthoDB" id="9814202at2"/>
<dbReference type="NCBIfam" id="TIGR00836">
    <property type="entry name" value="amt"/>
    <property type="match status" value="1"/>
</dbReference>
<dbReference type="PRINTS" id="PR00342">
    <property type="entry name" value="RHESUSRHD"/>
</dbReference>
<accession>A0A317T9D8</accession>
<dbReference type="SUPFAM" id="SSF111352">
    <property type="entry name" value="Ammonium transporter"/>
    <property type="match status" value="1"/>
</dbReference>
<feature type="transmembrane region" description="Helical" evidence="8">
    <location>
        <begin position="85"/>
        <end position="103"/>
    </location>
</feature>
<dbReference type="InterPro" id="IPR002229">
    <property type="entry name" value="RhesusRHD"/>
</dbReference>
<evidence type="ECO:0000256" key="1">
    <source>
        <dbReference type="ARBA" id="ARBA00004141"/>
    </source>
</evidence>
<keyword evidence="4 8" id="KW-0812">Transmembrane</keyword>
<dbReference type="InterPro" id="IPR018047">
    <property type="entry name" value="Ammonium_transpt_CS"/>
</dbReference>
<feature type="transmembrane region" description="Helical" evidence="8">
    <location>
        <begin position="136"/>
        <end position="156"/>
    </location>
</feature>
<feature type="transmembrane region" description="Helical" evidence="8">
    <location>
        <begin position="163"/>
        <end position="184"/>
    </location>
</feature>
<keyword evidence="6 8" id="KW-0472">Membrane</keyword>
<evidence type="ECO:0000256" key="4">
    <source>
        <dbReference type="ARBA" id="ARBA00022692"/>
    </source>
</evidence>
<dbReference type="InterPro" id="IPR001905">
    <property type="entry name" value="Ammonium_transpt"/>
</dbReference>
<name>A0A317T9D8_9CHLB</name>
<dbReference type="RefSeq" id="WP_110022203.1">
    <property type="nucleotide sequence ID" value="NZ_PDNZ01000001.1"/>
</dbReference>
<comment type="caution">
    <text evidence="10">The sequence shown here is derived from an EMBL/GenBank/DDBJ whole genome shotgun (WGS) entry which is preliminary data.</text>
</comment>
<feature type="transmembrane region" description="Helical" evidence="8">
    <location>
        <begin position="271"/>
        <end position="295"/>
    </location>
</feature>
<evidence type="ECO:0000256" key="5">
    <source>
        <dbReference type="ARBA" id="ARBA00022989"/>
    </source>
</evidence>
<evidence type="ECO:0000256" key="6">
    <source>
        <dbReference type="ARBA" id="ARBA00023136"/>
    </source>
</evidence>
<feature type="transmembrane region" description="Helical" evidence="8">
    <location>
        <begin position="325"/>
        <end position="344"/>
    </location>
</feature>
<evidence type="ECO:0000256" key="7">
    <source>
        <dbReference type="ARBA" id="ARBA00023177"/>
    </source>
</evidence>